<dbReference type="PANTHER" id="PTHR38009:SF1">
    <property type="entry name" value="CONSERVED HYPOTHETICAL PHAGE TAIL PROTEIN"/>
    <property type="match status" value="1"/>
</dbReference>
<dbReference type="Pfam" id="PF06841">
    <property type="entry name" value="Phage_T4_gp19"/>
    <property type="match status" value="1"/>
</dbReference>
<name>A0A9D2B7W7_9FIRM</name>
<evidence type="ECO:0000313" key="2">
    <source>
        <dbReference type="Proteomes" id="UP000886800"/>
    </source>
</evidence>
<dbReference type="EMBL" id="DXES01000107">
    <property type="protein sequence ID" value="HIX65547.1"/>
    <property type="molecule type" value="Genomic_DNA"/>
</dbReference>
<protein>
    <submittedName>
        <fullName evidence="1">Phage tail protein</fullName>
    </submittedName>
</protein>
<gene>
    <name evidence="1" type="ORF">H9736_04790</name>
</gene>
<dbReference type="InterPro" id="IPR011747">
    <property type="entry name" value="CHP02241"/>
</dbReference>
<reference evidence="1" key="1">
    <citation type="journal article" date="2021" name="PeerJ">
        <title>Extensive microbial diversity within the chicken gut microbiome revealed by metagenomics and culture.</title>
        <authorList>
            <person name="Gilroy R."/>
            <person name="Ravi A."/>
            <person name="Getino M."/>
            <person name="Pursley I."/>
            <person name="Horton D.L."/>
            <person name="Alikhan N.F."/>
            <person name="Baker D."/>
            <person name="Gharbi K."/>
            <person name="Hall N."/>
            <person name="Watson M."/>
            <person name="Adriaenssens E.M."/>
            <person name="Foster-Nyarko E."/>
            <person name="Jarju S."/>
            <person name="Secka A."/>
            <person name="Antonio M."/>
            <person name="Oren A."/>
            <person name="Chaudhuri R.R."/>
            <person name="La Ragione R."/>
            <person name="Hildebrand F."/>
            <person name="Pallen M.J."/>
        </authorList>
    </citation>
    <scope>NUCLEOTIDE SEQUENCE</scope>
    <source>
        <strain evidence="1">CHK188-5543</strain>
    </source>
</reference>
<dbReference type="InterPro" id="IPR010667">
    <property type="entry name" value="Phage_T4_Gp19"/>
</dbReference>
<proteinExistence type="predicted"/>
<evidence type="ECO:0000313" key="1">
    <source>
        <dbReference type="EMBL" id="HIX65547.1"/>
    </source>
</evidence>
<dbReference type="GO" id="GO:0005198">
    <property type="term" value="F:structural molecule activity"/>
    <property type="evidence" value="ECO:0007669"/>
    <property type="project" value="InterPro"/>
</dbReference>
<dbReference type="PANTHER" id="PTHR38009">
    <property type="entry name" value="CONSERVED HYPOTHETICAL PHAGE TAIL PROTEIN"/>
    <property type="match status" value="1"/>
</dbReference>
<dbReference type="AlphaFoldDB" id="A0A9D2B7W7"/>
<dbReference type="Proteomes" id="UP000886800">
    <property type="component" value="Unassembled WGS sequence"/>
</dbReference>
<accession>A0A9D2B7W7</accession>
<organism evidence="1 2">
    <name type="scientific">Candidatus Anaerotruncus excrementipullorum</name>
    <dbReference type="NCBI Taxonomy" id="2838465"/>
    <lineage>
        <taxon>Bacteria</taxon>
        <taxon>Bacillati</taxon>
        <taxon>Bacillota</taxon>
        <taxon>Clostridia</taxon>
        <taxon>Eubacteriales</taxon>
        <taxon>Oscillospiraceae</taxon>
        <taxon>Anaerotruncus</taxon>
    </lineage>
</organism>
<sequence>MAINYPYRVFRYQVEIDGISRAGFSEVSGMSSSVDAIEYREGDDLRNTPRKLAGLTKFGNVTLRWGVSDDSDFLDWVYSVAPTNTAPPTGMVRHNVTITLFDDAGNPGPSWNLINAWPVSYTVPDLSAMGGEVAIHSLELCHEGLEHVPGGVAGEPSGI</sequence>
<reference evidence="1" key="2">
    <citation type="submission" date="2021-04" db="EMBL/GenBank/DDBJ databases">
        <authorList>
            <person name="Gilroy R."/>
        </authorList>
    </citation>
    <scope>NUCLEOTIDE SEQUENCE</scope>
    <source>
        <strain evidence="1">CHK188-5543</strain>
    </source>
</reference>
<dbReference type="NCBIfam" id="TIGR02241">
    <property type="entry name" value="conserved hypothetical phage tail region protein"/>
    <property type="match status" value="1"/>
</dbReference>
<comment type="caution">
    <text evidence="1">The sequence shown here is derived from an EMBL/GenBank/DDBJ whole genome shotgun (WGS) entry which is preliminary data.</text>
</comment>